<dbReference type="Pfam" id="PF00858">
    <property type="entry name" value="ASC"/>
    <property type="match status" value="1"/>
</dbReference>
<dbReference type="GO" id="GO:0005272">
    <property type="term" value="F:sodium channel activity"/>
    <property type="evidence" value="ECO:0007669"/>
    <property type="project" value="UniProtKB-KW"/>
</dbReference>
<evidence type="ECO:0000256" key="5">
    <source>
        <dbReference type="ARBA" id="ARBA00022989"/>
    </source>
</evidence>
<keyword evidence="7 11" id="KW-0406">Ion transport</keyword>
<dbReference type="InterPro" id="IPR001873">
    <property type="entry name" value="ENaC"/>
</dbReference>
<evidence type="ECO:0000313" key="14">
    <source>
        <dbReference type="EMBL" id="RUS74690.1"/>
    </source>
</evidence>
<evidence type="ECO:0000256" key="1">
    <source>
        <dbReference type="ARBA" id="ARBA00004141"/>
    </source>
</evidence>
<accession>A0A3S1BTS9</accession>
<sequence>MYTSSSRRQQENQGRCGGEEPFYYKPYAHLQPQARLARCDRGAGGRGPRCLQWCYRHGRRMFNKPDKSRESASFAATAASRLRFQISQAGDDAGSDGLGARKRRPGGGKDRDSDLSAAGNAGNDVSLREYWRDFMSQTSWHGCRLIVDPSKLLIIRILFFLIVLLTSCGLVNVALHLTQGVLDFKTVTRTMVFVDTDRRFPTVTICNMCPFSFRGKDASDPLFQILANASGFHSLFPAINTST</sequence>
<evidence type="ECO:0000256" key="6">
    <source>
        <dbReference type="ARBA" id="ARBA00023053"/>
    </source>
</evidence>
<keyword evidence="8 13" id="KW-0472">Membrane</keyword>
<evidence type="ECO:0000256" key="10">
    <source>
        <dbReference type="ARBA" id="ARBA00023303"/>
    </source>
</evidence>
<comment type="similarity">
    <text evidence="11">Belongs to the amiloride-sensitive sodium channel (TC 1.A.6) family.</text>
</comment>
<keyword evidence="4 11" id="KW-0812">Transmembrane</keyword>
<evidence type="ECO:0000256" key="4">
    <source>
        <dbReference type="ARBA" id="ARBA00022692"/>
    </source>
</evidence>
<name>A0A3S1BTS9_ELYCH</name>
<evidence type="ECO:0000256" key="7">
    <source>
        <dbReference type="ARBA" id="ARBA00023065"/>
    </source>
</evidence>
<keyword evidence="5 13" id="KW-1133">Transmembrane helix</keyword>
<keyword evidence="9 11" id="KW-0739">Sodium transport</keyword>
<keyword evidence="10 11" id="KW-0407">Ion channel</keyword>
<organism evidence="14 15">
    <name type="scientific">Elysia chlorotica</name>
    <name type="common">Eastern emerald elysia</name>
    <name type="synonym">Sea slug</name>
    <dbReference type="NCBI Taxonomy" id="188477"/>
    <lineage>
        <taxon>Eukaryota</taxon>
        <taxon>Metazoa</taxon>
        <taxon>Spiralia</taxon>
        <taxon>Lophotrochozoa</taxon>
        <taxon>Mollusca</taxon>
        <taxon>Gastropoda</taxon>
        <taxon>Heterobranchia</taxon>
        <taxon>Euthyneura</taxon>
        <taxon>Panpulmonata</taxon>
        <taxon>Sacoglossa</taxon>
        <taxon>Placobranchoidea</taxon>
        <taxon>Plakobranchidae</taxon>
        <taxon>Elysia</taxon>
    </lineage>
</organism>
<gene>
    <name evidence="14" type="ORF">EGW08_017548</name>
</gene>
<dbReference type="EMBL" id="RQTK01000808">
    <property type="protein sequence ID" value="RUS74690.1"/>
    <property type="molecule type" value="Genomic_DNA"/>
</dbReference>
<evidence type="ECO:0000256" key="13">
    <source>
        <dbReference type="SAM" id="Phobius"/>
    </source>
</evidence>
<evidence type="ECO:0000256" key="12">
    <source>
        <dbReference type="SAM" id="MobiDB-lite"/>
    </source>
</evidence>
<keyword evidence="3 11" id="KW-0894">Sodium channel</keyword>
<dbReference type="GO" id="GO:0016020">
    <property type="term" value="C:membrane"/>
    <property type="evidence" value="ECO:0007669"/>
    <property type="project" value="UniProtKB-SubCell"/>
</dbReference>
<proteinExistence type="inferred from homology"/>
<reference evidence="14 15" key="1">
    <citation type="submission" date="2019-01" db="EMBL/GenBank/DDBJ databases">
        <title>A draft genome assembly of the solar-powered sea slug Elysia chlorotica.</title>
        <authorList>
            <person name="Cai H."/>
            <person name="Li Q."/>
            <person name="Fang X."/>
            <person name="Li J."/>
            <person name="Curtis N.E."/>
            <person name="Altenburger A."/>
            <person name="Shibata T."/>
            <person name="Feng M."/>
            <person name="Maeda T."/>
            <person name="Schwartz J.A."/>
            <person name="Shigenobu S."/>
            <person name="Lundholm N."/>
            <person name="Nishiyama T."/>
            <person name="Yang H."/>
            <person name="Hasebe M."/>
            <person name="Li S."/>
            <person name="Pierce S.K."/>
            <person name="Wang J."/>
        </authorList>
    </citation>
    <scope>NUCLEOTIDE SEQUENCE [LARGE SCALE GENOMIC DNA]</scope>
    <source>
        <strain evidence="14">EC2010</strain>
        <tissue evidence="14">Whole organism of an adult</tissue>
    </source>
</reference>
<evidence type="ECO:0000256" key="2">
    <source>
        <dbReference type="ARBA" id="ARBA00022448"/>
    </source>
</evidence>
<dbReference type="Proteomes" id="UP000271974">
    <property type="component" value="Unassembled WGS sequence"/>
</dbReference>
<evidence type="ECO:0000256" key="11">
    <source>
        <dbReference type="RuleBase" id="RU000679"/>
    </source>
</evidence>
<dbReference type="AlphaFoldDB" id="A0A3S1BTS9"/>
<keyword evidence="6" id="KW-0915">Sodium</keyword>
<evidence type="ECO:0000256" key="9">
    <source>
        <dbReference type="ARBA" id="ARBA00023201"/>
    </source>
</evidence>
<evidence type="ECO:0000256" key="8">
    <source>
        <dbReference type="ARBA" id="ARBA00023136"/>
    </source>
</evidence>
<keyword evidence="15" id="KW-1185">Reference proteome</keyword>
<evidence type="ECO:0000313" key="15">
    <source>
        <dbReference type="Proteomes" id="UP000271974"/>
    </source>
</evidence>
<feature type="transmembrane region" description="Helical" evidence="13">
    <location>
        <begin position="153"/>
        <end position="175"/>
    </location>
</feature>
<dbReference type="OrthoDB" id="6236903at2759"/>
<comment type="caution">
    <text evidence="14">The sequence shown here is derived from an EMBL/GenBank/DDBJ whole genome shotgun (WGS) entry which is preliminary data.</text>
</comment>
<keyword evidence="2 11" id="KW-0813">Transport</keyword>
<evidence type="ECO:0000256" key="3">
    <source>
        <dbReference type="ARBA" id="ARBA00022461"/>
    </source>
</evidence>
<comment type="subcellular location">
    <subcellularLocation>
        <location evidence="1">Membrane</location>
        <topology evidence="1">Multi-pass membrane protein</topology>
    </subcellularLocation>
</comment>
<protein>
    <submittedName>
        <fullName evidence="14">Uncharacterized protein</fullName>
    </submittedName>
</protein>
<feature type="region of interest" description="Disordered" evidence="12">
    <location>
        <begin position="89"/>
        <end position="120"/>
    </location>
</feature>